<sequence>MKKIILPIGIALLLNYANAQETNCVNGVSTNHNNPTNNSLPTNSPNPSYGDLFLNKFDWISNS</sequence>
<evidence type="ECO:0000256" key="1">
    <source>
        <dbReference type="SAM" id="MobiDB-lite"/>
    </source>
</evidence>
<name>A0A2U2XCW9_9FLAO</name>
<keyword evidence="2" id="KW-0732">Signal</keyword>
<feature type="signal peptide" evidence="2">
    <location>
        <begin position="1"/>
        <end position="19"/>
    </location>
</feature>
<proteinExistence type="predicted"/>
<keyword evidence="4" id="KW-1185">Reference proteome</keyword>
<comment type="caution">
    <text evidence="3">The sequence shown here is derived from an EMBL/GenBank/DDBJ whole genome shotgun (WGS) entry which is preliminary data.</text>
</comment>
<protein>
    <submittedName>
        <fullName evidence="3">Uncharacterized protein</fullName>
    </submittedName>
</protein>
<feature type="compositionally biased region" description="Low complexity" evidence="1">
    <location>
        <begin position="29"/>
        <end position="48"/>
    </location>
</feature>
<organism evidence="3 4">
    <name type="scientific">Brumimicrobium oceani</name>
    <dbReference type="NCBI Taxonomy" id="2100725"/>
    <lineage>
        <taxon>Bacteria</taxon>
        <taxon>Pseudomonadati</taxon>
        <taxon>Bacteroidota</taxon>
        <taxon>Flavobacteriia</taxon>
        <taxon>Flavobacteriales</taxon>
        <taxon>Crocinitomicaceae</taxon>
        <taxon>Brumimicrobium</taxon>
    </lineage>
</organism>
<feature type="chain" id="PRO_5015762329" evidence="2">
    <location>
        <begin position="20"/>
        <end position="63"/>
    </location>
</feature>
<dbReference type="RefSeq" id="WP_146194161.1">
    <property type="nucleotide sequence ID" value="NZ_QFRJ01000005.1"/>
</dbReference>
<feature type="region of interest" description="Disordered" evidence="1">
    <location>
        <begin position="28"/>
        <end position="49"/>
    </location>
</feature>
<reference evidence="3 4" key="2">
    <citation type="submission" date="2018-05" db="EMBL/GenBank/DDBJ databases">
        <authorList>
            <person name="Lanie J.A."/>
            <person name="Ng W.-L."/>
            <person name="Kazmierczak K.M."/>
            <person name="Andrzejewski T.M."/>
            <person name="Davidsen T.M."/>
            <person name="Wayne K.J."/>
            <person name="Tettelin H."/>
            <person name="Glass J.I."/>
            <person name="Rusch D."/>
            <person name="Podicherti R."/>
            <person name="Tsui H.-C.T."/>
            <person name="Winkler M.E."/>
        </authorList>
    </citation>
    <scope>NUCLEOTIDE SEQUENCE [LARGE SCALE GENOMIC DNA]</scope>
    <source>
        <strain evidence="3 4">C305</strain>
    </source>
</reference>
<dbReference type="Proteomes" id="UP000245370">
    <property type="component" value="Unassembled WGS sequence"/>
</dbReference>
<reference evidence="3 4" key="1">
    <citation type="submission" date="2018-05" db="EMBL/GenBank/DDBJ databases">
        <title>Brumimicrobium oceani sp. nov., isolated from coastal sediment.</title>
        <authorList>
            <person name="Kou Y."/>
        </authorList>
    </citation>
    <scope>NUCLEOTIDE SEQUENCE [LARGE SCALE GENOMIC DNA]</scope>
    <source>
        <strain evidence="3 4">C305</strain>
    </source>
</reference>
<evidence type="ECO:0000313" key="3">
    <source>
        <dbReference type="EMBL" id="PWH85613.1"/>
    </source>
</evidence>
<dbReference type="EMBL" id="QFRJ01000005">
    <property type="protein sequence ID" value="PWH85613.1"/>
    <property type="molecule type" value="Genomic_DNA"/>
</dbReference>
<gene>
    <name evidence="3" type="ORF">DIT68_08220</name>
</gene>
<accession>A0A2U2XCW9</accession>
<evidence type="ECO:0000256" key="2">
    <source>
        <dbReference type="SAM" id="SignalP"/>
    </source>
</evidence>
<dbReference type="AlphaFoldDB" id="A0A2U2XCW9"/>
<evidence type="ECO:0000313" key="4">
    <source>
        <dbReference type="Proteomes" id="UP000245370"/>
    </source>
</evidence>